<dbReference type="EnsemblMetazoa" id="XM_038195762.1">
    <property type="protein sequence ID" value="XP_038051690.1"/>
    <property type="gene ID" value="LOC119724632"/>
</dbReference>
<feature type="compositionally biased region" description="Basic and acidic residues" evidence="8">
    <location>
        <begin position="10"/>
        <end position="32"/>
    </location>
</feature>
<dbReference type="OMA" id="LITLWKH"/>
<keyword evidence="4 9" id="KW-1133">Transmembrane helix</keyword>
<feature type="coiled-coil region" evidence="7">
    <location>
        <begin position="501"/>
        <end position="535"/>
    </location>
</feature>
<evidence type="ECO:0000256" key="5">
    <source>
        <dbReference type="ARBA" id="ARBA00023054"/>
    </source>
</evidence>
<reference evidence="10" key="1">
    <citation type="submission" date="2022-11" db="UniProtKB">
        <authorList>
            <consortium name="EnsemblMetazoa"/>
        </authorList>
    </citation>
    <scope>IDENTIFICATION</scope>
</reference>
<evidence type="ECO:0008006" key="12">
    <source>
        <dbReference type="Google" id="ProtNLM"/>
    </source>
</evidence>
<evidence type="ECO:0000256" key="4">
    <source>
        <dbReference type="ARBA" id="ARBA00022989"/>
    </source>
</evidence>
<dbReference type="GeneID" id="119724632"/>
<keyword evidence="3 9" id="KW-0812">Transmembrane</keyword>
<feature type="transmembrane region" description="Helical" evidence="9">
    <location>
        <begin position="599"/>
        <end position="621"/>
    </location>
</feature>
<feature type="compositionally biased region" description="Polar residues" evidence="8">
    <location>
        <begin position="57"/>
        <end position="67"/>
    </location>
</feature>
<comment type="subcellular location">
    <subcellularLocation>
        <location evidence="1">Membrane</location>
    </subcellularLocation>
</comment>
<protein>
    <recommendedName>
        <fullName evidence="12">Transmembrane and coiled-coil domains protein 1</fullName>
    </recommendedName>
</protein>
<feature type="compositionally biased region" description="Basic and acidic residues" evidence="8">
    <location>
        <begin position="160"/>
        <end position="174"/>
    </location>
</feature>
<evidence type="ECO:0000256" key="2">
    <source>
        <dbReference type="ARBA" id="ARBA00008108"/>
    </source>
</evidence>
<dbReference type="AlphaFoldDB" id="A0A913ZKS3"/>
<dbReference type="GO" id="GO:0012505">
    <property type="term" value="C:endomembrane system"/>
    <property type="evidence" value="ECO:0007669"/>
    <property type="project" value="TreeGrafter"/>
</dbReference>
<dbReference type="RefSeq" id="XP_038051690.1">
    <property type="nucleotide sequence ID" value="XM_038195762.1"/>
</dbReference>
<accession>A0A913ZKS3</accession>
<keyword evidence="6 9" id="KW-0472">Membrane</keyword>
<dbReference type="PANTHER" id="PTHR17613:SF14">
    <property type="entry name" value="DEMENTIN, ISOFORM H"/>
    <property type="match status" value="1"/>
</dbReference>
<evidence type="ECO:0000256" key="6">
    <source>
        <dbReference type="ARBA" id="ARBA00023136"/>
    </source>
</evidence>
<proteinExistence type="inferred from homology"/>
<dbReference type="Pfam" id="PF10267">
    <property type="entry name" value="Tmemb_cc2"/>
    <property type="match status" value="1"/>
</dbReference>
<keyword evidence="5 7" id="KW-0175">Coiled coil</keyword>
<keyword evidence="11" id="KW-1185">Reference proteome</keyword>
<feature type="region of interest" description="Disordered" evidence="8">
    <location>
        <begin position="400"/>
        <end position="444"/>
    </location>
</feature>
<feature type="compositionally biased region" description="Polar residues" evidence="8">
    <location>
        <begin position="148"/>
        <end position="159"/>
    </location>
</feature>
<evidence type="ECO:0000313" key="10">
    <source>
        <dbReference type="EnsemblMetazoa" id="XP_038051690.1"/>
    </source>
</evidence>
<name>A0A913ZKS3_PATMI</name>
<dbReference type="PANTHER" id="PTHR17613">
    <property type="entry name" value="CEREBRAL PROTEIN-11-RELATED"/>
    <property type="match status" value="1"/>
</dbReference>
<feature type="compositionally biased region" description="Basic and acidic residues" evidence="8">
    <location>
        <begin position="182"/>
        <end position="199"/>
    </location>
</feature>
<evidence type="ECO:0000256" key="9">
    <source>
        <dbReference type="SAM" id="Phobius"/>
    </source>
</evidence>
<feature type="region of interest" description="Disordered" evidence="8">
    <location>
        <begin position="138"/>
        <end position="199"/>
    </location>
</feature>
<evidence type="ECO:0000256" key="3">
    <source>
        <dbReference type="ARBA" id="ARBA00022692"/>
    </source>
</evidence>
<dbReference type="GO" id="GO:0016020">
    <property type="term" value="C:membrane"/>
    <property type="evidence" value="ECO:0007669"/>
    <property type="project" value="UniProtKB-SubCell"/>
</dbReference>
<feature type="coiled-coil region" evidence="7">
    <location>
        <begin position="298"/>
        <end position="325"/>
    </location>
</feature>
<feature type="compositionally biased region" description="Basic and acidic residues" evidence="8">
    <location>
        <begin position="45"/>
        <end position="54"/>
    </location>
</feature>
<evidence type="ECO:0000313" key="11">
    <source>
        <dbReference type="Proteomes" id="UP000887568"/>
    </source>
</evidence>
<organism evidence="10 11">
    <name type="scientific">Patiria miniata</name>
    <name type="common">Bat star</name>
    <name type="synonym">Asterina miniata</name>
    <dbReference type="NCBI Taxonomy" id="46514"/>
    <lineage>
        <taxon>Eukaryota</taxon>
        <taxon>Metazoa</taxon>
        <taxon>Echinodermata</taxon>
        <taxon>Eleutherozoa</taxon>
        <taxon>Asterozoa</taxon>
        <taxon>Asteroidea</taxon>
        <taxon>Valvatacea</taxon>
        <taxon>Valvatida</taxon>
        <taxon>Asterinidae</taxon>
        <taxon>Patiria</taxon>
    </lineage>
</organism>
<dbReference type="OrthoDB" id="10072335at2759"/>
<sequence length="672" mass="76052">MAHKMVVGKRLSDNLDKRTAKGMKRVHEDRHRNTSGSRNTLDVDPNYRRARSAEDLSPNSIPNEQPLPSTPPVTKHSFGLKGLFHRKKENDAAPPIIEISAHNQEPDVHPVSYAQNIYNPPVRPNAFNRVLQQIRSQPAMLRRASETKVPSNSKLTSMRTRSDGSDNDKEDTGRKKGSSLPRDVEMRARAESARPATKEDQVDFVHLAHTQTDTTLCHTPSYGSDMEQQDETDSVTSPDPHRTKFLIEQTLAKIDRTKEAMKAEQIAKDENVTEYLKLSAQADKIQMQRIKTVFEKKNQKSNATIAHLQKKLENYHKKLIELETNGAVGPRRPKEVFHGMQQGLRGVRDNIKEGITGFSGGMADRIGGGISGLTGLTQSAASVVVSKPKEIAHKFKNKFGSADNIDNTDEEEDVDQPHKTGRSSWFAPTPATMPKSNSEGEESSSMEMTENGHLMMRDELEEHPLVGRMTILQDRISELAASEALLHVKIEELKEQNREQYQFFNQALADERYRAERLEEQLADLTDLHNHALTNMQQELSSMEERLEYRSAERERDVLDNVDQCQTRISKIELAQQHQQVITLEGYENANARALLSKLINVVLSVLAVVLLIISTITNAVSPFVATRGRLLTTVTFSFLFCCIWQRREVIEDLTQHIVENYKHLFYVNSRT</sequence>
<dbReference type="Proteomes" id="UP000887568">
    <property type="component" value="Unplaced"/>
</dbReference>
<evidence type="ECO:0000256" key="1">
    <source>
        <dbReference type="ARBA" id="ARBA00004370"/>
    </source>
</evidence>
<feature type="region of interest" description="Disordered" evidence="8">
    <location>
        <begin position="1"/>
        <end position="78"/>
    </location>
</feature>
<evidence type="ECO:0000256" key="8">
    <source>
        <dbReference type="SAM" id="MobiDB-lite"/>
    </source>
</evidence>
<evidence type="ECO:0000256" key="7">
    <source>
        <dbReference type="SAM" id="Coils"/>
    </source>
</evidence>
<comment type="similarity">
    <text evidence="2">Belongs to the TEX28 family.</text>
</comment>
<dbReference type="InterPro" id="IPR019394">
    <property type="entry name" value="TEX28/TMCC"/>
</dbReference>